<dbReference type="Proteomes" id="UP000077339">
    <property type="component" value="Unassembled WGS sequence"/>
</dbReference>
<feature type="binding site" evidence="14">
    <location>
        <position position="174"/>
    </location>
    <ligand>
        <name>substrate</name>
    </ligand>
</feature>
<dbReference type="PROSITE" id="PS01085">
    <property type="entry name" value="RIBUL_P_3_EPIMER_1"/>
    <property type="match status" value="1"/>
</dbReference>
<feature type="binding site" evidence="10 14">
    <location>
        <position position="7"/>
    </location>
    <ligand>
        <name>substrate</name>
    </ligand>
</feature>
<dbReference type="InterPro" id="IPR011060">
    <property type="entry name" value="RibuloseP-bd_barrel"/>
</dbReference>
<dbReference type="Gene3D" id="3.20.20.70">
    <property type="entry name" value="Aldolase class I"/>
    <property type="match status" value="1"/>
</dbReference>
<evidence type="ECO:0000256" key="11">
    <source>
        <dbReference type="PIRNR" id="PIRNR001461"/>
    </source>
</evidence>
<dbReference type="CDD" id="cd00429">
    <property type="entry name" value="RPE"/>
    <property type="match status" value="1"/>
</dbReference>
<evidence type="ECO:0000256" key="9">
    <source>
        <dbReference type="ARBA" id="ARBA00023235"/>
    </source>
</evidence>
<dbReference type="PATRIC" id="fig|1453497.3.peg.1879"/>
<sequence>MSKVSPSILAANFMNLQQELDKIKRADYLHIDVMDGHFVPNITFGFPLIEALNKVETLPLDVHLMISDPSKYVDRFMDLGASIIAVHIEAEIHLHRLLERIKSREVKAFVALNPHTPVNSLESILPFLDGVLVMTVNPGFTGQKFIPLAAEKIRQLDTIRQKKGFEFEIAVDGGVNLNTAPTVVEYGADILVMGAAIFRSDFPEKVIEEVKGLKR</sequence>
<evidence type="ECO:0000256" key="5">
    <source>
        <dbReference type="ARBA" id="ARBA00001954"/>
    </source>
</evidence>
<comment type="catalytic activity">
    <reaction evidence="1 10 11">
        <text>D-ribulose 5-phosphate = D-xylulose 5-phosphate</text>
        <dbReference type="Rhea" id="RHEA:13677"/>
        <dbReference type="ChEBI" id="CHEBI:57737"/>
        <dbReference type="ChEBI" id="CHEBI:58121"/>
        <dbReference type="EC" id="5.1.3.1"/>
    </reaction>
</comment>
<protein>
    <recommendedName>
        <fullName evidence="7 10">Ribulose-phosphate 3-epimerase</fullName>
        <ecNumber evidence="7 10">5.1.3.1</ecNumber>
    </recommendedName>
</protein>
<comment type="function">
    <text evidence="10">Catalyzes the reversible epimerization of D-ribulose 5-phosphate to D-xylulose 5-phosphate.</text>
</comment>
<dbReference type="PANTHER" id="PTHR11749">
    <property type="entry name" value="RIBULOSE-5-PHOSPHATE-3-EPIMERASE"/>
    <property type="match status" value="1"/>
</dbReference>
<keyword evidence="16" id="KW-1185">Reference proteome</keyword>
<feature type="binding site" evidence="10 13">
    <location>
        <position position="172"/>
    </location>
    <ligand>
        <name>a divalent metal cation</name>
        <dbReference type="ChEBI" id="CHEBI:60240"/>
    </ligand>
</feature>
<accession>A0A176K1Q3</accession>
<dbReference type="FunFam" id="3.20.20.70:FF:000004">
    <property type="entry name" value="Ribulose-phosphate 3-epimerase"/>
    <property type="match status" value="1"/>
</dbReference>
<dbReference type="RefSeq" id="WP_068347164.1">
    <property type="nucleotide sequence ID" value="NZ_JFHK01000006.1"/>
</dbReference>
<dbReference type="InterPro" id="IPR013785">
    <property type="entry name" value="Aldolase_TIM"/>
</dbReference>
<dbReference type="AlphaFoldDB" id="A0A176K1Q3"/>
<dbReference type="NCBIfam" id="TIGR01163">
    <property type="entry name" value="rpe"/>
    <property type="match status" value="1"/>
</dbReference>
<evidence type="ECO:0000256" key="4">
    <source>
        <dbReference type="ARBA" id="ARBA00001947"/>
    </source>
</evidence>
<dbReference type="EC" id="5.1.3.1" evidence="7 10"/>
<feature type="active site" description="Proton donor" evidence="10 12">
    <location>
        <position position="172"/>
    </location>
</feature>
<evidence type="ECO:0000256" key="6">
    <source>
        <dbReference type="ARBA" id="ARBA00009541"/>
    </source>
</evidence>
<dbReference type="PROSITE" id="PS01086">
    <property type="entry name" value="RIBUL_P_3_EPIMER_2"/>
    <property type="match status" value="1"/>
</dbReference>
<keyword evidence="13" id="KW-0464">Manganese</keyword>
<comment type="caution">
    <text evidence="10">Lacks conserved residue(s) required for the propagation of feature annotation.</text>
</comment>
<evidence type="ECO:0000313" key="15">
    <source>
        <dbReference type="EMBL" id="OAA30904.1"/>
    </source>
</evidence>
<name>A0A176K1Q3_9BACT</name>
<keyword evidence="10 11" id="KW-0119">Carbohydrate metabolism</keyword>
<keyword evidence="9 10" id="KW-0413">Isomerase</keyword>
<dbReference type="STRING" id="1453497.AT15_09480"/>
<feature type="binding site" evidence="10">
    <location>
        <begin position="172"/>
        <end position="174"/>
    </location>
    <ligand>
        <name>substrate</name>
    </ligand>
</feature>
<dbReference type="GO" id="GO:0006098">
    <property type="term" value="P:pentose-phosphate shunt"/>
    <property type="evidence" value="ECO:0007669"/>
    <property type="project" value="UniProtKB-UniRule"/>
</dbReference>
<dbReference type="GO" id="GO:0004750">
    <property type="term" value="F:D-ribulose-phosphate 3-epimerase activity"/>
    <property type="evidence" value="ECO:0007669"/>
    <property type="project" value="UniProtKB-UniRule"/>
</dbReference>
<feature type="binding site" evidence="10 14">
    <location>
        <begin position="139"/>
        <end position="142"/>
    </location>
    <ligand>
        <name>substrate</name>
    </ligand>
</feature>
<comment type="cofactor">
    <cofactor evidence="4">
        <name>Zn(2+)</name>
        <dbReference type="ChEBI" id="CHEBI:29105"/>
    </cofactor>
</comment>
<keyword evidence="13" id="KW-0862">Zinc</keyword>
<evidence type="ECO:0000256" key="3">
    <source>
        <dbReference type="ARBA" id="ARBA00001941"/>
    </source>
</evidence>
<dbReference type="GO" id="GO:0019323">
    <property type="term" value="P:pentose catabolic process"/>
    <property type="evidence" value="ECO:0007669"/>
    <property type="project" value="UniProtKB-UniRule"/>
</dbReference>
<proteinExistence type="inferred from homology"/>
<feature type="active site" description="Proton acceptor" evidence="10 12">
    <location>
        <position position="32"/>
    </location>
</feature>
<dbReference type="HAMAP" id="MF_02227">
    <property type="entry name" value="RPE"/>
    <property type="match status" value="1"/>
</dbReference>
<dbReference type="EMBL" id="JFHK01000006">
    <property type="protein sequence ID" value="OAA30904.1"/>
    <property type="molecule type" value="Genomic_DNA"/>
</dbReference>
<dbReference type="NCBIfam" id="NF004076">
    <property type="entry name" value="PRK05581.1-4"/>
    <property type="match status" value="1"/>
</dbReference>
<evidence type="ECO:0000313" key="16">
    <source>
        <dbReference type="Proteomes" id="UP000077339"/>
    </source>
</evidence>
<evidence type="ECO:0000256" key="10">
    <source>
        <dbReference type="HAMAP-Rule" id="MF_02227"/>
    </source>
</evidence>
<feature type="binding site" evidence="10 13">
    <location>
        <position position="63"/>
    </location>
    <ligand>
        <name>a divalent metal cation</name>
        <dbReference type="ChEBI" id="CHEBI:60240"/>
    </ligand>
</feature>
<dbReference type="SUPFAM" id="SSF51366">
    <property type="entry name" value="Ribulose-phoshate binding barrel"/>
    <property type="match status" value="1"/>
</dbReference>
<feature type="binding site" evidence="10 14">
    <location>
        <position position="63"/>
    </location>
    <ligand>
        <name>substrate</name>
    </ligand>
</feature>
<gene>
    <name evidence="10" type="primary">rpe</name>
    <name evidence="15" type="ORF">AT15_09480</name>
</gene>
<evidence type="ECO:0000256" key="1">
    <source>
        <dbReference type="ARBA" id="ARBA00001782"/>
    </source>
</evidence>
<organism evidence="15 16">
    <name type="scientific">Kosmotoga arenicorallina S304</name>
    <dbReference type="NCBI Taxonomy" id="1453497"/>
    <lineage>
        <taxon>Bacteria</taxon>
        <taxon>Thermotogati</taxon>
        <taxon>Thermotogota</taxon>
        <taxon>Thermotogae</taxon>
        <taxon>Kosmotogales</taxon>
        <taxon>Kosmotogaceae</taxon>
        <taxon>Kosmotoga</taxon>
    </lineage>
</organism>
<dbReference type="OrthoDB" id="1645589at2"/>
<dbReference type="Pfam" id="PF00834">
    <property type="entry name" value="Ribul_P_3_epim"/>
    <property type="match status" value="1"/>
</dbReference>
<comment type="similarity">
    <text evidence="6 10 11">Belongs to the ribulose-phosphate 3-epimerase family.</text>
</comment>
<dbReference type="GO" id="GO:0046872">
    <property type="term" value="F:metal ion binding"/>
    <property type="evidence" value="ECO:0007669"/>
    <property type="project" value="UniProtKB-UniRule"/>
</dbReference>
<evidence type="ECO:0000256" key="14">
    <source>
        <dbReference type="PIRSR" id="PIRSR001461-3"/>
    </source>
</evidence>
<comment type="cofactor">
    <cofactor evidence="3">
        <name>Co(2+)</name>
        <dbReference type="ChEBI" id="CHEBI:48828"/>
    </cofactor>
</comment>
<evidence type="ECO:0000256" key="2">
    <source>
        <dbReference type="ARBA" id="ARBA00001936"/>
    </source>
</evidence>
<evidence type="ECO:0000256" key="8">
    <source>
        <dbReference type="ARBA" id="ARBA00022723"/>
    </source>
</evidence>
<reference evidence="15 16" key="1">
    <citation type="submission" date="2014-02" db="EMBL/GenBank/DDBJ databases">
        <title>Kosmotoga genome sequencing.</title>
        <authorList>
            <person name="Pollo S.M."/>
            <person name="Charchuk R."/>
            <person name="Nesbo C.L."/>
        </authorList>
    </citation>
    <scope>NUCLEOTIDE SEQUENCE [LARGE SCALE GENOMIC DNA]</scope>
    <source>
        <strain evidence="15 16">S304</strain>
    </source>
</reference>
<dbReference type="PIRSF" id="PIRSF001461">
    <property type="entry name" value="RPE"/>
    <property type="match status" value="1"/>
</dbReference>
<dbReference type="InterPro" id="IPR026019">
    <property type="entry name" value="Ribul_P_3_epim"/>
</dbReference>
<comment type="cofactor">
    <cofactor evidence="10 13">
        <name>a divalent metal cation</name>
        <dbReference type="ChEBI" id="CHEBI:60240"/>
    </cofactor>
    <text evidence="10 13">Binds 1 divalent metal cation per subunit.</text>
</comment>
<comment type="pathway">
    <text evidence="10">Carbohydrate degradation.</text>
</comment>
<evidence type="ECO:0000256" key="12">
    <source>
        <dbReference type="PIRSR" id="PIRSR001461-1"/>
    </source>
</evidence>
<feature type="binding site" evidence="10 13">
    <location>
        <position position="30"/>
    </location>
    <ligand>
        <name>a divalent metal cation</name>
        <dbReference type="ChEBI" id="CHEBI:60240"/>
    </ligand>
</feature>
<comment type="cofactor">
    <cofactor evidence="2">
        <name>Mn(2+)</name>
        <dbReference type="ChEBI" id="CHEBI:29035"/>
    </cofactor>
</comment>
<dbReference type="GO" id="GO:0005737">
    <property type="term" value="C:cytoplasm"/>
    <property type="evidence" value="ECO:0007669"/>
    <property type="project" value="UniProtKB-ARBA"/>
</dbReference>
<comment type="caution">
    <text evidence="15">The sequence shown here is derived from an EMBL/GenBank/DDBJ whole genome shotgun (WGS) entry which is preliminary data.</text>
</comment>
<keyword evidence="8 10" id="KW-0479">Metal-binding</keyword>
<comment type="cofactor">
    <cofactor evidence="5">
        <name>Fe(2+)</name>
        <dbReference type="ChEBI" id="CHEBI:29033"/>
    </cofactor>
</comment>
<evidence type="ECO:0000256" key="13">
    <source>
        <dbReference type="PIRSR" id="PIRSR001461-2"/>
    </source>
</evidence>
<feature type="binding site" evidence="10 13">
    <location>
        <position position="32"/>
    </location>
    <ligand>
        <name>a divalent metal cation</name>
        <dbReference type="ChEBI" id="CHEBI:60240"/>
    </ligand>
</feature>
<evidence type="ECO:0000256" key="7">
    <source>
        <dbReference type="ARBA" id="ARBA00013188"/>
    </source>
</evidence>
<keyword evidence="13" id="KW-0170">Cobalt</keyword>
<dbReference type="InterPro" id="IPR000056">
    <property type="entry name" value="Ribul_P_3_epim-like"/>
</dbReference>